<evidence type="ECO:0000313" key="3">
    <source>
        <dbReference type="EMBL" id="MFB9470207.1"/>
    </source>
</evidence>
<accession>A0ABV5NJ19</accession>
<dbReference type="RefSeq" id="WP_379483097.1">
    <property type="nucleotide sequence ID" value="NZ_JBHMCF010000011.1"/>
</dbReference>
<keyword evidence="2" id="KW-0472">Membrane</keyword>
<sequence>MSVEELRDVLRERAEGPAPANPYRHEQVRDRVRRVRRRRTTATAALAGAAAVATVLATAAITGVIRETPRPGPLTGTVSRTPEVELPAWHTSSDGTAYRRLAAGTVDARGAKTTLTVPRTGRPLEAAVLCDGGDPAGGEPATGAGGGRAVAGPEVFVDGRRAGPPAFACAGLGMRLRPLEVPAGTGQVAVTFDTTGATCVLRTADGPCTPERPGAAHWRVAVYEWTPPARPVIPAPATLPARVDGAKQVALSTGTWPGDGSYEATVVAPGRYTLQQNCSGDLRDRLWFKYWIDGVESRTSIGCGTRTGGAAAFTVRKGQRVEVKVRTGLWGASTNRPVDWAVALYRR</sequence>
<feature type="region of interest" description="Disordered" evidence="1">
    <location>
        <begin position="1"/>
        <end position="25"/>
    </location>
</feature>
<evidence type="ECO:0000313" key="4">
    <source>
        <dbReference type="Proteomes" id="UP001589568"/>
    </source>
</evidence>
<evidence type="ECO:0000256" key="2">
    <source>
        <dbReference type="SAM" id="Phobius"/>
    </source>
</evidence>
<evidence type="ECO:0008006" key="5">
    <source>
        <dbReference type="Google" id="ProtNLM"/>
    </source>
</evidence>
<feature type="compositionally biased region" description="Basic and acidic residues" evidence="1">
    <location>
        <begin position="1"/>
        <end position="15"/>
    </location>
</feature>
<evidence type="ECO:0000256" key="1">
    <source>
        <dbReference type="SAM" id="MobiDB-lite"/>
    </source>
</evidence>
<comment type="caution">
    <text evidence="3">The sequence shown here is derived from an EMBL/GenBank/DDBJ whole genome shotgun (WGS) entry which is preliminary data.</text>
</comment>
<proteinExistence type="predicted"/>
<keyword evidence="2" id="KW-0812">Transmembrane</keyword>
<keyword evidence="2" id="KW-1133">Transmembrane helix</keyword>
<name>A0ABV5NJ19_9ACTN</name>
<keyword evidence="4" id="KW-1185">Reference proteome</keyword>
<dbReference type="EMBL" id="JBHMCF010000011">
    <property type="protein sequence ID" value="MFB9470207.1"/>
    <property type="molecule type" value="Genomic_DNA"/>
</dbReference>
<reference evidence="3 4" key="1">
    <citation type="submission" date="2024-09" db="EMBL/GenBank/DDBJ databases">
        <authorList>
            <person name="Sun Q."/>
            <person name="Mori K."/>
        </authorList>
    </citation>
    <scope>NUCLEOTIDE SEQUENCE [LARGE SCALE GENOMIC DNA]</scope>
    <source>
        <strain evidence="3 4">JCM 3324</strain>
    </source>
</reference>
<organism evidence="3 4">
    <name type="scientific">Nonomuraea salmonea</name>
    <dbReference type="NCBI Taxonomy" id="46181"/>
    <lineage>
        <taxon>Bacteria</taxon>
        <taxon>Bacillati</taxon>
        <taxon>Actinomycetota</taxon>
        <taxon>Actinomycetes</taxon>
        <taxon>Streptosporangiales</taxon>
        <taxon>Streptosporangiaceae</taxon>
        <taxon>Nonomuraea</taxon>
    </lineage>
</organism>
<gene>
    <name evidence="3" type="ORF">ACFFR3_11855</name>
</gene>
<protein>
    <recommendedName>
        <fullName evidence="5">Serine/threonine protein kinase</fullName>
    </recommendedName>
</protein>
<feature type="transmembrane region" description="Helical" evidence="2">
    <location>
        <begin position="41"/>
        <end position="65"/>
    </location>
</feature>
<dbReference type="Proteomes" id="UP001589568">
    <property type="component" value="Unassembled WGS sequence"/>
</dbReference>